<dbReference type="EMBL" id="PDNA01000127">
    <property type="protein sequence ID" value="PGH11821.1"/>
    <property type="molecule type" value="Genomic_DNA"/>
</dbReference>
<gene>
    <name evidence="2" type="ORF">AJ80_06979</name>
</gene>
<organism evidence="2 3">
    <name type="scientific">Polytolypa hystricis (strain UAMH7299)</name>
    <dbReference type="NCBI Taxonomy" id="1447883"/>
    <lineage>
        <taxon>Eukaryota</taxon>
        <taxon>Fungi</taxon>
        <taxon>Dikarya</taxon>
        <taxon>Ascomycota</taxon>
        <taxon>Pezizomycotina</taxon>
        <taxon>Eurotiomycetes</taxon>
        <taxon>Eurotiomycetidae</taxon>
        <taxon>Onygenales</taxon>
        <taxon>Onygenales incertae sedis</taxon>
        <taxon>Polytolypa</taxon>
    </lineage>
</organism>
<proteinExistence type="predicted"/>
<dbReference type="AlphaFoldDB" id="A0A2B7XST2"/>
<keyword evidence="1" id="KW-0175">Coiled coil</keyword>
<feature type="coiled-coil region" evidence="1">
    <location>
        <begin position="23"/>
        <end position="60"/>
    </location>
</feature>
<sequence length="88" mass="9912">MTFSPDIDLTSAGGVSFDLPSSQQEANAICNKLQTTVKQLSEENEKLEKENRLLKVWLKKLKSCYNSNFQLLLKTGKCTDCNTDKLPE</sequence>
<accession>A0A2B7XST2</accession>
<evidence type="ECO:0000313" key="3">
    <source>
        <dbReference type="Proteomes" id="UP000224634"/>
    </source>
</evidence>
<keyword evidence="3" id="KW-1185">Reference proteome</keyword>
<comment type="caution">
    <text evidence="2">The sequence shown here is derived from an EMBL/GenBank/DDBJ whole genome shotgun (WGS) entry which is preliminary data.</text>
</comment>
<dbReference type="Proteomes" id="UP000224634">
    <property type="component" value="Unassembled WGS sequence"/>
</dbReference>
<evidence type="ECO:0000256" key="1">
    <source>
        <dbReference type="SAM" id="Coils"/>
    </source>
</evidence>
<evidence type="ECO:0000313" key="2">
    <source>
        <dbReference type="EMBL" id="PGH11821.1"/>
    </source>
</evidence>
<name>A0A2B7XST2_POLH7</name>
<protein>
    <submittedName>
        <fullName evidence="2">Uncharacterized protein</fullName>
    </submittedName>
</protein>
<reference evidence="2 3" key="1">
    <citation type="submission" date="2017-10" db="EMBL/GenBank/DDBJ databases">
        <title>Comparative genomics in systemic dimorphic fungi from Ajellomycetaceae.</title>
        <authorList>
            <person name="Munoz J.F."/>
            <person name="Mcewen J.G."/>
            <person name="Clay O.K."/>
            <person name="Cuomo C.A."/>
        </authorList>
    </citation>
    <scope>NUCLEOTIDE SEQUENCE [LARGE SCALE GENOMIC DNA]</scope>
    <source>
        <strain evidence="2 3">UAMH7299</strain>
    </source>
</reference>